<name>A0A7W9UXQ3_9ACTN</name>
<protein>
    <submittedName>
        <fullName evidence="1">Uncharacterized protein</fullName>
    </submittedName>
</protein>
<proteinExistence type="predicted"/>
<reference evidence="1 2" key="1">
    <citation type="submission" date="2020-08" db="EMBL/GenBank/DDBJ databases">
        <title>Genomic Encyclopedia of Type Strains, Phase III (KMG-III): the genomes of soil and plant-associated and newly described type strains.</title>
        <authorList>
            <person name="Whitman W."/>
        </authorList>
    </citation>
    <scope>NUCLEOTIDE SEQUENCE [LARGE SCALE GENOMIC DNA]</scope>
    <source>
        <strain evidence="1 2">CECT 8305</strain>
    </source>
</reference>
<dbReference type="EMBL" id="JACHJL010000004">
    <property type="protein sequence ID" value="MBB5934877.1"/>
    <property type="molecule type" value="Genomic_DNA"/>
</dbReference>
<keyword evidence="2" id="KW-1185">Reference proteome</keyword>
<dbReference type="AlphaFoldDB" id="A0A7W9UXQ3"/>
<dbReference type="Proteomes" id="UP000588098">
    <property type="component" value="Unassembled WGS sequence"/>
</dbReference>
<evidence type="ECO:0000313" key="1">
    <source>
        <dbReference type="EMBL" id="MBB5934877.1"/>
    </source>
</evidence>
<dbReference type="RefSeq" id="WP_184570843.1">
    <property type="nucleotide sequence ID" value="NZ_JACHJL010000004.1"/>
</dbReference>
<gene>
    <name evidence="1" type="ORF">FHS42_001927</name>
</gene>
<organism evidence="1 2">
    <name type="scientific">Streptomyces zagrosensis</name>
    <dbReference type="NCBI Taxonomy" id="1042984"/>
    <lineage>
        <taxon>Bacteria</taxon>
        <taxon>Bacillati</taxon>
        <taxon>Actinomycetota</taxon>
        <taxon>Actinomycetes</taxon>
        <taxon>Kitasatosporales</taxon>
        <taxon>Streptomycetaceae</taxon>
        <taxon>Streptomyces</taxon>
    </lineage>
</organism>
<evidence type="ECO:0000313" key="2">
    <source>
        <dbReference type="Proteomes" id="UP000588098"/>
    </source>
</evidence>
<sequence length="411" mass="45238">MEHNAALVAAMDAEGLKQADLARRLDDEIRRITGRDTQLTERQVRRWVRGEAKWPQELQRLALEAVFKRSAVELGFKPRTKSVKEDSLRRRTFVNAAAGTVSAAIGASAPSRIGASDIERLRGEYLSINSDYRSRGGNQALEDRATNLLARMQSELSRSAMSERSRTMLYHLMSDVACSAATCASHAMALERARMHMHKAGMLAGLSGSSDAQFHVWTSTSTLAARRGDLVEGAAAADAALRQAISKRDPLYKSLAHMRAAANAHSRAGDLPSLERALSAAERSFDRHTAVEERAPWIAFYGRSQFEGLTGLSWLRAGKPERAESHFHRTLAAIPDNYAYSRLLYTGRLAEAQAEQGEVELAAHTGSQALEMLQGVDTKLATRPLVRVREIVALAGTKDGCVREFLERSNR</sequence>
<dbReference type="InterPro" id="IPR011990">
    <property type="entry name" value="TPR-like_helical_dom_sf"/>
</dbReference>
<comment type="caution">
    <text evidence="1">The sequence shown here is derived from an EMBL/GenBank/DDBJ whole genome shotgun (WGS) entry which is preliminary data.</text>
</comment>
<accession>A0A7W9UXQ3</accession>
<dbReference type="Gene3D" id="1.25.40.10">
    <property type="entry name" value="Tetratricopeptide repeat domain"/>
    <property type="match status" value="1"/>
</dbReference>